<dbReference type="WBParaSite" id="ASIM_0001329401-mRNA-1">
    <property type="protein sequence ID" value="ASIM_0001329401-mRNA-1"/>
    <property type="gene ID" value="ASIM_0001329401"/>
</dbReference>
<evidence type="ECO:0000256" key="1">
    <source>
        <dbReference type="SAM" id="Phobius"/>
    </source>
</evidence>
<evidence type="ECO:0000313" key="2">
    <source>
        <dbReference type="WBParaSite" id="ASIM_0001329401-mRNA-1"/>
    </source>
</evidence>
<reference evidence="2" key="1">
    <citation type="submission" date="2017-02" db="UniProtKB">
        <authorList>
            <consortium name="WormBaseParasite"/>
        </authorList>
    </citation>
    <scope>IDENTIFICATION</scope>
</reference>
<name>A0A0M3JY03_ANISI</name>
<keyword evidence="1" id="KW-0812">Transmembrane</keyword>
<feature type="transmembrane region" description="Helical" evidence="1">
    <location>
        <begin position="54"/>
        <end position="74"/>
    </location>
</feature>
<keyword evidence="1" id="KW-1133">Transmembrane helix</keyword>
<dbReference type="AlphaFoldDB" id="A0A0M3JY03"/>
<keyword evidence="1" id="KW-0472">Membrane</keyword>
<proteinExistence type="predicted"/>
<organism evidence="2">
    <name type="scientific">Anisakis simplex</name>
    <name type="common">Herring worm</name>
    <dbReference type="NCBI Taxonomy" id="6269"/>
    <lineage>
        <taxon>Eukaryota</taxon>
        <taxon>Metazoa</taxon>
        <taxon>Ecdysozoa</taxon>
        <taxon>Nematoda</taxon>
        <taxon>Chromadorea</taxon>
        <taxon>Rhabditida</taxon>
        <taxon>Spirurina</taxon>
        <taxon>Ascaridomorpha</taxon>
        <taxon>Ascaridoidea</taxon>
        <taxon>Anisakidae</taxon>
        <taxon>Anisakis</taxon>
        <taxon>Anisakis simplex complex</taxon>
    </lineage>
</organism>
<accession>A0A0M3JY03</accession>
<sequence length="94" mass="10621">LNTGVLPIPSIDKCSFDVGCILSDLIKSFVMNVRSLPTSNMTGTHLLLLLRYRLSGFVSTVTYLGGANVCLYLWRRMFSFLVLQKAELWESFLQ</sequence>
<protein>
    <submittedName>
        <fullName evidence="2">Pecanex-like protein</fullName>
    </submittedName>
</protein>